<gene>
    <name evidence="1" type="ORF">PPSIR1_24164</name>
</gene>
<reference evidence="1 2" key="1">
    <citation type="submission" date="2007-06" db="EMBL/GenBank/DDBJ databases">
        <authorList>
            <person name="Shimkets L."/>
            <person name="Ferriera S."/>
            <person name="Johnson J."/>
            <person name="Kravitz S."/>
            <person name="Beeson K."/>
            <person name="Sutton G."/>
            <person name="Rogers Y.-H."/>
            <person name="Friedman R."/>
            <person name="Frazier M."/>
            <person name="Venter J.C."/>
        </authorList>
    </citation>
    <scope>NUCLEOTIDE SEQUENCE [LARGE SCALE GENOMIC DNA]</scope>
    <source>
        <strain evidence="1 2">SIR-1</strain>
    </source>
</reference>
<accession>A6GBZ7</accession>
<evidence type="ECO:0000313" key="2">
    <source>
        <dbReference type="Proteomes" id="UP000005801"/>
    </source>
</evidence>
<dbReference type="EMBL" id="ABCS01000062">
    <property type="protein sequence ID" value="EDM76559.1"/>
    <property type="molecule type" value="Genomic_DNA"/>
</dbReference>
<sequence>MVRIVEPDSLVDGDDWFIAHYLRTQCVYFGPQVSDQSFEKFMAQFEADIVDRPMSQRIAVLYYVPDIAAMDSPRRRQIAGVLKEQEEKLTRTTAAFCVATRSPLVRGVLSALFWLAPPGYPNKITNSPDEALRFLAEHLSAVNPERIGPSFTQLLDRRARKAS</sequence>
<evidence type="ECO:0000313" key="1">
    <source>
        <dbReference type="EMBL" id="EDM76559.1"/>
    </source>
</evidence>
<dbReference type="Proteomes" id="UP000005801">
    <property type="component" value="Unassembled WGS sequence"/>
</dbReference>
<organism evidence="1 2">
    <name type="scientific">Plesiocystis pacifica SIR-1</name>
    <dbReference type="NCBI Taxonomy" id="391625"/>
    <lineage>
        <taxon>Bacteria</taxon>
        <taxon>Pseudomonadati</taxon>
        <taxon>Myxococcota</taxon>
        <taxon>Polyangia</taxon>
        <taxon>Nannocystales</taxon>
        <taxon>Nannocystaceae</taxon>
        <taxon>Plesiocystis</taxon>
    </lineage>
</organism>
<dbReference type="RefSeq" id="WP_006974238.1">
    <property type="nucleotide sequence ID" value="NZ_ABCS01000062.1"/>
</dbReference>
<name>A6GBZ7_9BACT</name>
<protein>
    <submittedName>
        <fullName evidence="1">Uncharacterized protein</fullName>
    </submittedName>
</protein>
<dbReference type="AlphaFoldDB" id="A6GBZ7"/>
<dbReference type="OrthoDB" id="5535679at2"/>
<keyword evidence="2" id="KW-1185">Reference proteome</keyword>
<comment type="caution">
    <text evidence="1">The sequence shown here is derived from an EMBL/GenBank/DDBJ whole genome shotgun (WGS) entry which is preliminary data.</text>
</comment>
<proteinExistence type="predicted"/>